<protein>
    <recommendedName>
        <fullName evidence="4">TNase-like domain-containing protein</fullName>
    </recommendedName>
</protein>
<gene>
    <name evidence="5" type="ORF">C0190_07105</name>
</gene>
<reference evidence="5 6" key="1">
    <citation type="submission" date="2018-01" db="EMBL/GenBank/DDBJ databases">
        <title>Metagenomic assembled genomes from two thermal pools in the Uzon Caldera, Kamchatka, Russia.</title>
        <authorList>
            <person name="Wilkins L."/>
            <person name="Ettinger C."/>
        </authorList>
    </citation>
    <scope>NUCLEOTIDE SEQUENCE [LARGE SCALE GENOMIC DNA]</scope>
    <source>
        <strain evidence="5">ZAV-08</strain>
    </source>
</reference>
<organism evidence="5 6">
    <name type="scientific">Thermodesulfobacterium geofontis</name>
    <dbReference type="NCBI Taxonomy" id="1295609"/>
    <lineage>
        <taxon>Bacteria</taxon>
        <taxon>Pseudomonadati</taxon>
        <taxon>Thermodesulfobacteriota</taxon>
        <taxon>Thermodesulfobacteria</taxon>
        <taxon>Thermodesulfobacteriales</taxon>
        <taxon>Thermodesulfobacteriaceae</taxon>
        <taxon>Thermodesulfobacterium</taxon>
    </lineage>
</organism>
<dbReference type="Proteomes" id="UP000235460">
    <property type="component" value="Unassembled WGS sequence"/>
</dbReference>
<dbReference type="GO" id="GO:0016787">
    <property type="term" value="F:hydrolase activity"/>
    <property type="evidence" value="ECO:0007669"/>
    <property type="project" value="UniProtKB-KW"/>
</dbReference>
<dbReference type="Pfam" id="PF00565">
    <property type="entry name" value="SNase"/>
    <property type="match status" value="1"/>
</dbReference>
<dbReference type="Gene3D" id="3.40.10.10">
    <property type="entry name" value="DNA Methylphosphotriester Repair Domain"/>
    <property type="match status" value="1"/>
</dbReference>
<dbReference type="GO" id="GO:0005737">
    <property type="term" value="C:cytoplasm"/>
    <property type="evidence" value="ECO:0007669"/>
    <property type="project" value="TreeGrafter"/>
</dbReference>
<comment type="caution">
    <text evidence="5">The sequence shown here is derived from an EMBL/GenBank/DDBJ whole genome shotgun (WGS) entry which is preliminary data.</text>
</comment>
<accession>A0A2N7PLQ5</accession>
<dbReference type="AlphaFoldDB" id="A0A2N7PLQ5"/>
<feature type="domain" description="TNase-like" evidence="4">
    <location>
        <begin position="31"/>
        <end position="160"/>
    </location>
</feature>
<evidence type="ECO:0000313" key="5">
    <source>
        <dbReference type="EMBL" id="PMP65094.1"/>
    </source>
</evidence>
<keyword evidence="1" id="KW-0540">Nuclease</keyword>
<dbReference type="InterPro" id="IPR035451">
    <property type="entry name" value="Ada-like_dom_sf"/>
</dbReference>
<evidence type="ECO:0000256" key="3">
    <source>
        <dbReference type="ARBA" id="ARBA00022801"/>
    </source>
</evidence>
<evidence type="ECO:0000259" key="4">
    <source>
        <dbReference type="PROSITE" id="PS50830"/>
    </source>
</evidence>
<sequence length="220" mass="25519">MKLKKFLHLFLLFLLFLFLSCEKGSQTSKENLLKVKVVKVVDGDTVILENGERLRYAGIDTPEIHTPTNNPQPFALSAFELNKKLTEGKILYFEPSLRERDKYGRLLGELYFENGTSVSEILVKEGLAFVCFYPGSAKYYQKYLPLQKEAIKKRKGIFSLLEKEPKNLIYIGNEKSRRFHHPDCKEAKKIKRKVYFKSIESALLNGYCPSRECIELIFSF</sequence>
<dbReference type="InterPro" id="IPR035437">
    <property type="entry name" value="SNase_OB-fold_sf"/>
</dbReference>
<evidence type="ECO:0000313" key="6">
    <source>
        <dbReference type="Proteomes" id="UP000235460"/>
    </source>
</evidence>
<dbReference type="SUPFAM" id="SSF57884">
    <property type="entry name" value="Ada DNA repair protein, N-terminal domain (N-Ada 10)"/>
    <property type="match status" value="1"/>
</dbReference>
<dbReference type="PANTHER" id="PTHR12302:SF3">
    <property type="entry name" value="SERINE_THREONINE-PROTEIN KINASE 31"/>
    <property type="match status" value="1"/>
</dbReference>
<dbReference type="InterPro" id="IPR016071">
    <property type="entry name" value="Staphylococal_nuclease_OB-fold"/>
</dbReference>
<dbReference type="Gene3D" id="2.40.50.90">
    <property type="match status" value="1"/>
</dbReference>
<proteinExistence type="predicted"/>
<dbReference type="SUPFAM" id="SSF50199">
    <property type="entry name" value="Staphylococcal nuclease"/>
    <property type="match status" value="1"/>
</dbReference>
<name>A0A2N7PLQ5_9BACT</name>
<evidence type="ECO:0000256" key="1">
    <source>
        <dbReference type="ARBA" id="ARBA00022722"/>
    </source>
</evidence>
<evidence type="ECO:0000256" key="2">
    <source>
        <dbReference type="ARBA" id="ARBA00022759"/>
    </source>
</evidence>
<keyword evidence="2" id="KW-0255">Endonuclease</keyword>
<dbReference type="SMART" id="SM00318">
    <property type="entry name" value="SNc"/>
    <property type="match status" value="1"/>
</dbReference>
<dbReference type="PANTHER" id="PTHR12302">
    <property type="entry name" value="EBNA2 BINDING PROTEIN P100"/>
    <property type="match status" value="1"/>
</dbReference>
<dbReference type="GO" id="GO:0004519">
    <property type="term" value="F:endonuclease activity"/>
    <property type="evidence" value="ECO:0007669"/>
    <property type="project" value="UniProtKB-KW"/>
</dbReference>
<dbReference type="EMBL" id="PNIK01000104">
    <property type="protein sequence ID" value="PMP65094.1"/>
    <property type="molecule type" value="Genomic_DNA"/>
</dbReference>
<keyword evidence="3" id="KW-0378">Hydrolase</keyword>
<dbReference type="PROSITE" id="PS50830">
    <property type="entry name" value="TNASE_3"/>
    <property type="match status" value="1"/>
</dbReference>
<dbReference type="PROSITE" id="PS51257">
    <property type="entry name" value="PROKAR_LIPOPROTEIN"/>
    <property type="match status" value="1"/>
</dbReference>